<proteinExistence type="predicted"/>
<dbReference type="InterPro" id="IPR043519">
    <property type="entry name" value="NT_sf"/>
</dbReference>
<accession>A0A1V0GV07</accession>
<dbReference type="STRING" id="147645.A6J80_16140"/>
<dbReference type="Pfam" id="PF18144">
    <property type="entry name" value="SMODS"/>
    <property type="match status" value="1"/>
</dbReference>
<dbReference type="RefSeq" id="WP_080622166.1">
    <property type="nucleotide sequence ID" value="NZ_CAWMZI010000001.1"/>
</dbReference>
<dbReference type="InterPro" id="IPR006116">
    <property type="entry name" value="NT_2-5OAS_ClassI-CCAase"/>
</dbReference>
<dbReference type="AlphaFoldDB" id="A0A1V0GV07"/>
<dbReference type="Proteomes" id="UP000191257">
    <property type="component" value="Chromosome"/>
</dbReference>
<keyword evidence="3" id="KW-1185">Reference proteome</keyword>
<dbReference type="SUPFAM" id="SSF81301">
    <property type="entry name" value="Nucleotidyltransferase"/>
    <property type="match status" value="1"/>
</dbReference>
<evidence type="ECO:0000313" key="2">
    <source>
        <dbReference type="EMBL" id="ARC37693.1"/>
    </source>
</evidence>
<reference evidence="2" key="1">
    <citation type="submission" date="2017-12" db="EMBL/GenBank/DDBJ databases">
        <title>FDA dAtabase for Regulatory Grade micrObial Sequences (FDA-ARGOS): Supporting development and validation of Infectious Disease Dx tests.</title>
        <authorList>
            <person name="Campos J."/>
            <person name="Goldberg B."/>
            <person name="Tallon L."/>
            <person name="Sadzewicz L."/>
            <person name="Sengamalay N."/>
            <person name="Ott S."/>
            <person name="Godinez A."/>
            <person name="Nagaraj S."/>
            <person name="Vyas G."/>
            <person name="Aluvathingal J."/>
            <person name="Nadendla S."/>
            <person name="Geyer C."/>
            <person name="Nandy P."/>
            <person name="Hobson J."/>
            <person name="Sichtig H."/>
        </authorList>
    </citation>
    <scope>NUCLEOTIDE SEQUENCE</scope>
    <source>
        <strain evidence="2">FDAARGOS_252</strain>
    </source>
</reference>
<keyword evidence="1" id="KW-0051">Antiviral defense</keyword>
<dbReference type="KEGG" id="pye:A6J80_16140"/>
<gene>
    <name evidence="2" type="ORF">A6J80_16140</name>
</gene>
<dbReference type="GO" id="GO:0051607">
    <property type="term" value="P:defense response to virus"/>
    <property type="evidence" value="ECO:0007669"/>
    <property type="project" value="UniProtKB-KW"/>
</dbReference>
<evidence type="ECO:0000313" key="3">
    <source>
        <dbReference type="Proteomes" id="UP000191257"/>
    </source>
</evidence>
<dbReference type="EMBL" id="CP020442">
    <property type="protein sequence ID" value="ARC37693.1"/>
    <property type="molecule type" value="Genomic_DNA"/>
</dbReference>
<dbReference type="CDD" id="cd05400">
    <property type="entry name" value="NT_2-5OAS_ClassI-CCAase"/>
    <property type="match status" value="1"/>
</dbReference>
<sequence>MGVAENFKAFRSGYLIPSETLSNISYRYKRITRQLNKDFWGTESETAHSLYVGSFGRDTATKGVSDIDMSFTLPSSIYHQYNAYSGNGQSTLLQKVKDSLNRTYANSYTGADGQVVALNFSDGITFEILPSFLNQDGKSFTFADTNGGGSWKVCNPRAEMDDFLLRNRVTANGNLKAICRMTRIWRDQHSVPISGMLIDTIAYQWIATWPYRDKSFLYHDFLVRDFMKHLSEIDTSKQYWRAPGSESYVWKKGNFQSKAKAAYEKALDAIKYDSDMPYTAASKWREIFGTKYPNP</sequence>
<evidence type="ECO:0000256" key="1">
    <source>
        <dbReference type="ARBA" id="ARBA00023118"/>
    </source>
</evidence>
<protein>
    <submittedName>
        <fullName evidence="2">Nucleotidyltransferase</fullName>
    </submittedName>
</protein>
<name>A0A1V0GV07_9RHOB</name>
<dbReference type="GO" id="GO:0016779">
    <property type="term" value="F:nucleotidyltransferase activity"/>
    <property type="evidence" value="ECO:0007669"/>
    <property type="project" value="InterPro"/>
</dbReference>
<dbReference type="Gene3D" id="3.30.460.10">
    <property type="entry name" value="Beta Polymerase, domain 2"/>
    <property type="match status" value="1"/>
</dbReference>
<organism evidence="2 3">
    <name type="scientific">Paracoccus yeei</name>
    <dbReference type="NCBI Taxonomy" id="147645"/>
    <lineage>
        <taxon>Bacteria</taxon>
        <taxon>Pseudomonadati</taxon>
        <taxon>Pseudomonadota</taxon>
        <taxon>Alphaproteobacteria</taxon>
        <taxon>Rhodobacterales</taxon>
        <taxon>Paracoccaceae</taxon>
        <taxon>Paracoccus</taxon>
    </lineage>
</organism>